<keyword evidence="1" id="KW-0732">Signal</keyword>
<dbReference type="Proteomes" id="UP000001918">
    <property type="component" value="Chromosome"/>
</dbReference>
<name>D1AAD9_THECD</name>
<proteinExistence type="predicted"/>
<sequence length="189" mass="20147">MAAQSVRRGLLVGLTAGAVVCGLVTPATADTRNPYDIDAAAIAETTEPAGALEATELTEALETAGLADVQLLQTATLTARRGSRVIRCRINVSDPSFRSRRTVRVVVTVRCNDRVGSIRIGAQLRSSRGVVDRESESARNTRGVSATLSGRCERGRSYQGLASVRVTFPRGYRPSQDSVTVRGDAGRCR</sequence>
<feature type="signal peptide" evidence="1">
    <location>
        <begin position="1"/>
        <end position="29"/>
    </location>
</feature>
<dbReference type="HOGENOM" id="CLU_1433853_0_0_11"/>
<protein>
    <recommendedName>
        <fullName evidence="4">Secreted protein</fullName>
    </recommendedName>
</protein>
<accession>D1AAD9</accession>
<evidence type="ECO:0000256" key="1">
    <source>
        <dbReference type="SAM" id="SignalP"/>
    </source>
</evidence>
<dbReference type="AlphaFoldDB" id="D1AAD9"/>
<organism evidence="2 3">
    <name type="scientific">Thermomonospora curvata (strain ATCC 19995 / DSM 43183 / JCM 3096 / KCTC 9072 / NBRC 15933 / NCIMB 10081 / Henssen B9)</name>
    <dbReference type="NCBI Taxonomy" id="471852"/>
    <lineage>
        <taxon>Bacteria</taxon>
        <taxon>Bacillati</taxon>
        <taxon>Actinomycetota</taxon>
        <taxon>Actinomycetes</taxon>
        <taxon>Streptosporangiales</taxon>
        <taxon>Thermomonosporaceae</taxon>
        <taxon>Thermomonospora</taxon>
    </lineage>
</organism>
<evidence type="ECO:0008006" key="4">
    <source>
        <dbReference type="Google" id="ProtNLM"/>
    </source>
</evidence>
<keyword evidence="3" id="KW-1185">Reference proteome</keyword>
<feature type="chain" id="PRO_5003020641" description="Secreted protein" evidence="1">
    <location>
        <begin position="30"/>
        <end position="189"/>
    </location>
</feature>
<gene>
    <name evidence="2" type="ordered locus">Tcur_3314</name>
</gene>
<evidence type="ECO:0000313" key="2">
    <source>
        <dbReference type="EMBL" id="ACY98852.1"/>
    </source>
</evidence>
<reference evidence="2 3" key="1">
    <citation type="journal article" date="2011" name="Stand. Genomic Sci.">
        <title>Complete genome sequence of Thermomonospora curvata type strain (B9).</title>
        <authorList>
            <person name="Chertkov O."/>
            <person name="Sikorski J."/>
            <person name="Nolan M."/>
            <person name="Lapidus A."/>
            <person name="Lucas S."/>
            <person name="Del Rio T.G."/>
            <person name="Tice H."/>
            <person name="Cheng J.F."/>
            <person name="Goodwin L."/>
            <person name="Pitluck S."/>
            <person name="Liolios K."/>
            <person name="Ivanova N."/>
            <person name="Mavromatis K."/>
            <person name="Mikhailova N."/>
            <person name="Ovchinnikova G."/>
            <person name="Pati A."/>
            <person name="Chen A."/>
            <person name="Palaniappan K."/>
            <person name="Djao O.D."/>
            <person name="Land M."/>
            <person name="Hauser L."/>
            <person name="Chang Y.J."/>
            <person name="Jeffries C.D."/>
            <person name="Brettin T."/>
            <person name="Han C."/>
            <person name="Detter J.C."/>
            <person name="Rohde M."/>
            <person name="Goker M."/>
            <person name="Woyke T."/>
            <person name="Bristow J."/>
            <person name="Eisen J.A."/>
            <person name="Markowitz V."/>
            <person name="Hugenholtz P."/>
            <person name="Klenk H.P."/>
            <person name="Kyrpides N.C."/>
        </authorList>
    </citation>
    <scope>NUCLEOTIDE SEQUENCE [LARGE SCALE GENOMIC DNA]</scope>
    <source>
        <strain evidence="3">ATCC 19995 / DSM 43183 / JCM 3096 / KCTC 9072 / NBRC 15933 / NCIMB 10081 / Henssen B9</strain>
    </source>
</reference>
<evidence type="ECO:0000313" key="3">
    <source>
        <dbReference type="Proteomes" id="UP000001918"/>
    </source>
</evidence>
<dbReference type="KEGG" id="tcu:Tcur_3314"/>
<dbReference type="EMBL" id="CP001738">
    <property type="protein sequence ID" value="ACY98852.1"/>
    <property type="molecule type" value="Genomic_DNA"/>
</dbReference>
<dbReference type="RefSeq" id="WP_012853636.1">
    <property type="nucleotide sequence ID" value="NC_013510.1"/>
</dbReference>